<evidence type="ECO:0000313" key="10">
    <source>
        <dbReference type="Proteomes" id="UP000198824"/>
    </source>
</evidence>
<evidence type="ECO:0000256" key="7">
    <source>
        <dbReference type="RuleBase" id="RU363032"/>
    </source>
</evidence>
<evidence type="ECO:0000256" key="1">
    <source>
        <dbReference type="ARBA" id="ARBA00004651"/>
    </source>
</evidence>
<keyword evidence="3" id="KW-1003">Cell membrane</keyword>
<keyword evidence="10" id="KW-1185">Reference proteome</keyword>
<protein>
    <submittedName>
        <fullName evidence="9">Sulfonate transport system permease protein</fullName>
    </submittedName>
</protein>
<keyword evidence="4 7" id="KW-0812">Transmembrane</keyword>
<comment type="similarity">
    <text evidence="7">Belongs to the binding-protein-dependent transport system permease family.</text>
</comment>
<dbReference type="AlphaFoldDB" id="A0A1I6KAM9"/>
<dbReference type="InterPro" id="IPR000515">
    <property type="entry name" value="MetI-like"/>
</dbReference>
<dbReference type="RefSeq" id="WP_093312878.1">
    <property type="nucleotide sequence ID" value="NZ_FOZG01000001.1"/>
</dbReference>
<accession>A0A1I6KAM9</accession>
<proteinExistence type="inferred from homology"/>
<feature type="transmembrane region" description="Helical" evidence="7">
    <location>
        <begin position="204"/>
        <end position="227"/>
    </location>
</feature>
<sequence>MSFSAQAGPALSGSHAGFATPRLHRLKGLVLPIALLLLWDMLARRHVGQGFAFVTLAQLSDAFAGAIASGDLLANIVASLRRVAIGLVCGGVLGIALGTAMALSRTVDRVVGPLFHSIRQVPTLGWIPLLGLWFGYGEFPKLLIVTKAAMFPLVLSTYEGLRNVRQADVEVGRVLTLDPWVLFWRVRLRAAAPMILTGVQQALAFAWIACIGTEILFGSGIGIGAMIETGQVEGNMATVLLGVIFVGLIAFALTTAFNRFTARQLRWRDTEDRA</sequence>
<dbReference type="STRING" id="1166337.SAMN05192580_1494"/>
<dbReference type="PROSITE" id="PS50928">
    <property type="entry name" value="ABC_TM1"/>
    <property type="match status" value="1"/>
</dbReference>
<dbReference type="Pfam" id="PF00528">
    <property type="entry name" value="BPD_transp_1"/>
    <property type="match status" value="1"/>
</dbReference>
<keyword evidence="6 7" id="KW-0472">Membrane</keyword>
<dbReference type="EMBL" id="FOZG01000001">
    <property type="protein sequence ID" value="SFR88078.1"/>
    <property type="molecule type" value="Genomic_DNA"/>
</dbReference>
<dbReference type="OrthoDB" id="9799271at2"/>
<dbReference type="GO" id="GO:0055085">
    <property type="term" value="P:transmembrane transport"/>
    <property type="evidence" value="ECO:0007669"/>
    <property type="project" value="InterPro"/>
</dbReference>
<reference evidence="9 10" key="1">
    <citation type="submission" date="2016-10" db="EMBL/GenBank/DDBJ databases">
        <authorList>
            <person name="de Groot N.N."/>
        </authorList>
    </citation>
    <scope>NUCLEOTIDE SEQUENCE [LARGE SCALE GENOMIC DNA]</scope>
    <source>
        <strain evidence="9 10">S5-249</strain>
    </source>
</reference>
<dbReference type="SUPFAM" id="SSF161098">
    <property type="entry name" value="MetI-like"/>
    <property type="match status" value="1"/>
</dbReference>
<evidence type="ECO:0000256" key="5">
    <source>
        <dbReference type="ARBA" id="ARBA00022989"/>
    </source>
</evidence>
<keyword evidence="5 7" id="KW-1133">Transmembrane helix</keyword>
<evidence type="ECO:0000259" key="8">
    <source>
        <dbReference type="PROSITE" id="PS50928"/>
    </source>
</evidence>
<dbReference type="Gene3D" id="1.10.3720.10">
    <property type="entry name" value="MetI-like"/>
    <property type="match status" value="1"/>
</dbReference>
<gene>
    <name evidence="9" type="ORF">SAMN05192580_1494</name>
</gene>
<evidence type="ECO:0000256" key="6">
    <source>
        <dbReference type="ARBA" id="ARBA00023136"/>
    </source>
</evidence>
<dbReference type="Proteomes" id="UP000198824">
    <property type="component" value="Unassembled WGS sequence"/>
</dbReference>
<dbReference type="PANTHER" id="PTHR30151">
    <property type="entry name" value="ALKANE SULFONATE ABC TRANSPORTER-RELATED, MEMBRANE SUBUNIT"/>
    <property type="match status" value="1"/>
</dbReference>
<dbReference type="CDD" id="cd06261">
    <property type="entry name" value="TM_PBP2"/>
    <property type="match status" value="1"/>
</dbReference>
<evidence type="ECO:0000256" key="4">
    <source>
        <dbReference type="ARBA" id="ARBA00022692"/>
    </source>
</evidence>
<feature type="transmembrane region" description="Helical" evidence="7">
    <location>
        <begin position="239"/>
        <end position="258"/>
    </location>
</feature>
<keyword evidence="2 7" id="KW-0813">Transport</keyword>
<dbReference type="PANTHER" id="PTHR30151:SF0">
    <property type="entry name" value="ABC TRANSPORTER PERMEASE PROTEIN MJ0413-RELATED"/>
    <property type="match status" value="1"/>
</dbReference>
<organism evidence="9 10">
    <name type="scientific">Sphingomonas jatrophae</name>
    <dbReference type="NCBI Taxonomy" id="1166337"/>
    <lineage>
        <taxon>Bacteria</taxon>
        <taxon>Pseudomonadati</taxon>
        <taxon>Pseudomonadota</taxon>
        <taxon>Alphaproteobacteria</taxon>
        <taxon>Sphingomonadales</taxon>
        <taxon>Sphingomonadaceae</taxon>
        <taxon>Sphingomonas</taxon>
    </lineage>
</organism>
<feature type="domain" description="ABC transmembrane type-1" evidence="8">
    <location>
        <begin position="76"/>
        <end position="257"/>
    </location>
</feature>
<evidence type="ECO:0000256" key="3">
    <source>
        <dbReference type="ARBA" id="ARBA00022475"/>
    </source>
</evidence>
<comment type="subcellular location">
    <subcellularLocation>
        <location evidence="1 7">Cell membrane</location>
        <topology evidence="1 7">Multi-pass membrane protein</topology>
    </subcellularLocation>
</comment>
<dbReference type="InterPro" id="IPR035906">
    <property type="entry name" value="MetI-like_sf"/>
</dbReference>
<dbReference type="GO" id="GO:0005886">
    <property type="term" value="C:plasma membrane"/>
    <property type="evidence" value="ECO:0007669"/>
    <property type="project" value="UniProtKB-SubCell"/>
</dbReference>
<evidence type="ECO:0000313" key="9">
    <source>
        <dbReference type="EMBL" id="SFR88078.1"/>
    </source>
</evidence>
<name>A0A1I6KAM9_9SPHN</name>
<feature type="transmembrane region" description="Helical" evidence="7">
    <location>
        <begin position="83"/>
        <end position="103"/>
    </location>
</feature>
<evidence type="ECO:0000256" key="2">
    <source>
        <dbReference type="ARBA" id="ARBA00022448"/>
    </source>
</evidence>